<evidence type="ECO:0000313" key="3">
    <source>
        <dbReference type="Proteomes" id="UP000243797"/>
    </source>
</evidence>
<protein>
    <submittedName>
        <fullName evidence="2">Uncharacterized protein</fullName>
    </submittedName>
</protein>
<dbReference type="EMBL" id="NKHZ01000055">
    <property type="protein sequence ID" value="PNS16714.1"/>
    <property type="molecule type" value="Genomic_DNA"/>
</dbReference>
<dbReference type="OrthoDB" id="5206740at2759"/>
<organism evidence="2 3">
    <name type="scientific">Sphaceloma murrayae</name>
    <dbReference type="NCBI Taxonomy" id="2082308"/>
    <lineage>
        <taxon>Eukaryota</taxon>
        <taxon>Fungi</taxon>
        <taxon>Dikarya</taxon>
        <taxon>Ascomycota</taxon>
        <taxon>Pezizomycotina</taxon>
        <taxon>Dothideomycetes</taxon>
        <taxon>Dothideomycetidae</taxon>
        <taxon>Myriangiales</taxon>
        <taxon>Elsinoaceae</taxon>
        <taxon>Sphaceloma</taxon>
    </lineage>
</organism>
<accession>A0A2K1QNL3</accession>
<reference evidence="2 3" key="1">
    <citation type="submission" date="2017-06" db="EMBL/GenBank/DDBJ databases">
        <title>Draft genome sequence of a variant of Elsinoe murrayae.</title>
        <authorList>
            <person name="Cheng Q."/>
        </authorList>
    </citation>
    <scope>NUCLEOTIDE SEQUENCE [LARGE SCALE GENOMIC DNA]</scope>
    <source>
        <strain evidence="2 3">CQ-2017a</strain>
    </source>
</reference>
<comment type="caution">
    <text evidence="2">The sequence shown here is derived from an EMBL/GenBank/DDBJ whole genome shotgun (WGS) entry which is preliminary data.</text>
</comment>
<dbReference type="InParanoid" id="A0A2K1QNL3"/>
<sequence>MLALMPSSAHMTDLRMASPTARGAILTPVPSSTTTTTSPLDNFHVAGSRQRTRPKLSLDTSTAADGYNTSTLSNSGSFRLEALSVVSPTSRNTFHNYHVPRSPLVLQSQSPRSALPCPDIRISSPPTESARSPLRVSVPTNYHYRPRSPSPRSPRSPSSPRRALPLDDPAHLRTRISKPKPAAPKPIMSTGPRLRNRKRVAFRPDLTETIQTNTYVTPHVSLLDSPSVDRAVLTLPSPTFVQAHVGTSPLPFAGRSEGRTESRWRAAIERMKGETEALVERAEREGREEAERWRCSGKRASLEGEGRDEDEESGCKRVRGLGL</sequence>
<feature type="region of interest" description="Disordered" evidence="1">
    <location>
        <begin position="279"/>
        <end position="323"/>
    </location>
</feature>
<name>A0A2K1QNL3_9PEZI</name>
<evidence type="ECO:0000313" key="2">
    <source>
        <dbReference type="EMBL" id="PNS16714.1"/>
    </source>
</evidence>
<feature type="compositionally biased region" description="Basic and acidic residues" evidence="1">
    <location>
        <begin position="279"/>
        <end position="305"/>
    </location>
</feature>
<dbReference type="AlphaFoldDB" id="A0A2K1QNL3"/>
<proteinExistence type="predicted"/>
<keyword evidence="3" id="KW-1185">Reference proteome</keyword>
<dbReference type="Proteomes" id="UP000243797">
    <property type="component" value="Unassembled WGS sequence"/>
</dbReference>
<evidence type="ECO:0000256" key="1">
    <source>
        <dbReference type="SAM" id="MobiDB-lite"/>
    </source>
</evidence>
<feature type="region of interest" description="Disordered" evidence="1">
    <location>
        <begin position="105"/>
        <end position="191"/>
    </location>
</feature>
<gene>
    <name evidence="2" type="ORF">CAC42_4678</name>
</gene>